<reference evidence="4" key="1">
    <citation type="submission" date="2023-07" db="EMBL/GenBank/DDBJ databases">
        <authorList>
            <consortium name="AG Swart"/>
            <person name="Singh M."/>
            <person name="Singh A."/>
            <person name="Seah K."/>
            <person name="Emmerich C."/>
        </authorList>
    </citation>
    <scope>NUCLEOTIDE SEQUENCE</scope>
    <source>
        <strain evidence="4">DP1</strain>
    </source>
</reference>
<sequence>MEKQIDENAVGHAQKFLANSSNIEQFEMLLCKHFDPGSVSDGKKLYFMKKIYRKFLKSRQNAADLLNHLEKIKLKEKEADSLKKTLLSNQKNQSKDILEMEKAIKDDITQYLKDLRTYKDKYAYLQKININPALTRGEKHTLADYVSLEEIEESKENLDSNKEKLLTRLKKLNQNNQNLQSMINGLQENVGEHEKEMPYYSKLLSNAYQKLKEIGRRSGLTEFDSNPDLLGKGDHEWKSSDKDQYKVLSDVLKTSLDTLEELSASIEILSNKYINMCKKNFDKLLVINKAIGINEGERIKTLKNYEGFKKEYKYFQIPKCLPKCYNESIMEIKRRDKYNKFFKYILDKLKAIWEYENKKRDQFLNKNGLYIPKRLLPQLGNKAPFFRMNIKEIDLDECPQGLILEQDKYINGVDSKVYYFEKVFADLMKKMEKSSKHLNPKTPYLSSEVAKLKAEIKAINASHEKDLLKITKPYKEEICNLTVELQELKQKDQERTQNVLKDAEQKIIALKTQNADLSNQHMELKNQLSLQIQEKSQILQKNEIMKLEIEQLNTTKIDTERLNQLMSEAITNLKIPVELPADETFFESGFKQLCKRYYELMTDVKHLVSDDN</sequence>
<dbReference type="AlphaFoldDB" id="A0AAD1U278"/>
<proteinExistence type="predicted"/>
<evidence type="ECO:0000256" key="1">
    <source>
        <dbReference type="ARBA" id="ARBA00023006"/>
    </source>
</evidence>
<evidence type="ECO:0000256" key="2">
    <source>
        <dbReference type="SAM" id="Coils"/>
    </source>
</evidence>
<dbReference type="Pfam" id="PF04108">
    <property type="entry name" value="ATG17_like"/>
    <property type="match status" value="1"/>
</dbReference>
<name>A0AAD1U278_EUPCR</name>
<evidence type="ECO:0000313" key="5">
    <source>
        <dbReference type="Proteomes" id="UP001295684"/>
    </source>
</evidence>
<keyword evidence="5" id="KW-1185">Reference proteome</keyword>
<evidence type="ECO:0000259" key="3">
    <source>
        <dbReference type="Pfam" id="PF04108"/>
    </source>
</evidence>
<feature type="coiled-coil region" evidence="2">
    <location>
        <begin position="493"/>
        <end position="534"/>
    </location>
</feature>
<feature type="domain" description="Autophagy protein ATG17-like" evidence="3">
    <location>
        <begin position="58"/>
        <end position="371"/>
    </location>
</feature>
<comment type="caution">
    <text evidence="4">The sequence shown here is derived from an EMBL/GenBank/DDBJ whole genome shotgun (WGS) entry which is preliminary data.</text>
</comment>
<dbReference type="GO" id="GO:0006914">
    <property type="term" value="P:autophagy"/>
    <property type="evidence" value="ECO:0007669"/>
    <property type="project" value="UniProtKB-KW"/>
</dbReference>
<organism evidence="4 5">
    <name type="scientific">Euplotes crassus</name>
    <dbReference type="NCBI Taxonomy" id="5936"/>
    <lineage>
        <taxon>Eukaryota</taxon>
        <taxon>Sar</taxon>
        <taxon>Alveolata</taxon>
        <taxon>Ciliophora</taxon>
        <taxon>Intramacronucleata</taxon>
        <taxon>Spirotrichea</taxon>
        <taxon>Hypotrichia</taxon>
        <taxon>Euplotida</taxon>
        <taxon>Euplotidae</taxon>
        <taxon>Moneuplotes</taxon>
    </lineage>
</organism>
<keyword evidence="2" id="KW-0175">Coiled coil</keyword>
<accession>A0AAD1U278</accession>
<feature type="coiled-coil region" evidence="2">
    <location>
        <begin position="148"/>
        <end position="196"/>
    </location>
</feature>
<dbReference type="Proteomes" id="UP001295684">
    <property type="component" value="Unassembled WGS sequence"/>
</dbReference>
<dbReference type="InterPro" id="IPR045326">
    <property type="entry name" value="ATG17-like_dom"/>
</dbReference>
<evidence type="ECO:0000313" key="4">
    <source>
        <dbReference type="EMBL" id="CAI2360852.1"/>
    </source>
</evidence>
<gene>
    <name evidence="4" type="ORF">ECRASSUSDP1_LOCUS2159</name>
</gene>
<keyword evidence="1" id="KW-0072">Autophagy</keyword>
<dbReference type="EMBL" id="CAMPGE010002046">
    <property type="protein sequence ID" value="CAI2360852.1"/>
    <property type="molecule type" value="Genomic_DNA"/>
</dbReference>
<protein>
    <recommendedName>
        <fullName evidence="3">Autophagy protein ATG17-like domain-containing protein</fullName>
    </recommendedName>
</protein>